<gene>
    <name evidence="1" type="ORF">TSPGSL018_3340</name>
</gene>
<dbReference type="InterPro" id="IPR027417">
    <property type="entry name" value="P-loop_NTPase"/>
</dbReference>
<feature type="non-terminal residue" evidence="1">
    <location>
        <position position="375"/>
    </location>
</feature>
<reference evidence="1" key="1">
    <citation type="submission" date="2014-05" db="EMBL/GenBank/DDBJ databases">
        <title>The transcriptome of the halophilic microalga Tetraselmis sp. GSL018 isolated from the Great Salt Lake, Utah.</title>
        <authorList>
            <person name="Jinkerson R.E."/>
            <person name="D'Adamo S."/>
            <person name="Posewitz M.C."/>
        </authorList>
    </citation>
    <scope>NUCLEOTIDE SEQUENCE</scope>
    <source>
        <strain evidence="1">GSL018</strain>
    </source>
</reference>
<dbReference type="Gene3D" id="3.40.50.300">
    <property type="entry name" value="P-loop containing nucleotide triphosphate hydrolases"/>
    <property type="match status" value="1"/>
</dbReference>
<protein>
    <submittedName>
        <fullName evidence="1">Chromosome partitioning protein</fullName>
    </submittedName>
</protein>
<sequence>MGFLSVIFLVHRLEHFHMHEAITVNNVSCETNLLSALEATVKPPCTLKPPCLWEINVADHEASSITNPQVVEGDLKESEQKGGGKGEYGTLYLLQGSANLESWNTTLSQAEALMAMRNQDVQKEVPGACYCMLQLAAYMYDIDFVIMDLNPGVSAFNKYAVMTSHDFIIPCGLDDKNRQALRSLPQRLIEWDRDLTDVRVLSSGALCSLPTHTPKFLGIMICRFNSRGSVVPYNQLGVLIEIQNELQNLFPVLRSLDMAYSSDFYASGLPPTDTRVMNIQGRRPLRVELGVVAVIPEYNTLQNMSERESIPVPFLRNWHLTTILSAVYEEWRTICEQCYLSNSPFPALPPPTQLYGPAGNVQDLTAKILDVRRMF</sequence>
<name>A0A061SKL9_9CHLO</name>
<proteinExistence type="predicted"/>
<dbReference type="EMBL" id="GBEZ01001531">
    <property type="protein sequence ID" value="JAC83450.1"/>
    <property type="molecule type" value="Transcribed_RNA"/>
</dbReference>
<accession>A0A061SKL9</accession>
<evidence type="ECO:0000313" key="1">
    <source>
        <dbReference type="EMBL" id="JAC83450.1"/>
    </source>
</evidence>
<organism evidence="1">
    <name type="scientific">Tetraselmis sp. GSL018</name>
    <dbReference type="NCBI Taxonomy" id="582737"/>
    <lineage>
        <taxon>Eukaryota</taxon>
        <taxon>Viridiplantae</taxon>
        <taxon>Chlorophyta</taxon>
        <taxon>core chlorophytes</taxon>
        <taxon>Chlorodendrophyceae</taxon>
        <taxon>Chlorodendrales</taxon>
        <taxon>Chlorodendraceae</taxon>
        <taxon>Tetraselmis</taxon>
    </lineage>
</organism>
<dbReference type="AlphaFoldDB" id="A0A061SKL9"/>